<accession>A0A7G9GWQ2</accession>
<feature type="transmembrane region" description="Helical" evidence="1">
    <location>
        <begin position="85"/>
        <end position="108"/>
    </location>
</feature>
<evidence type="ECO:0000313" key="2">
    <source>
        <dbReference type="EMBL" id="QNM15234.1"/>
    </source>
</evidence>
<dbReference type="GO" id="GO:0032025">
    <property type="term" value="P:response to cobalt ion"/>
    <property type="evidence" value="ECO:0007669"/>
    <property type="project" value="TreeGrafter"/>
</dbReference>
<dbReference type="GO" id="GO:0010045">
    <property type="term" value="P:response to nickel cation"/>
    <property type="evidence" value="ECO:0007669"/>
    <property type="project" value="TreeGrafter"/>
</dbReference>
<dbReference type="GO" id="GO:0015099">
    <property type="term" value="F:nickel cation transmembrane transporter activity"/>
    <property type="evidence" value="ECO:0007669"/>
    <property type="project" value="TreeGrafter"/>
</dbReference>
<dbReference type="InterPro" id="IPR051224">
    <property type="entry name" value="NiCoT_RcnA"/>
</dbReference>
<proteinExistence type="predicted"/>
<dbReference type="PANTHER" id="PTHR40659">
    <property type="entry name" value="NICKEL/COBALT EFFLUX SYSTEM RCNA"/>
    <property type="match status" value="1"/>
</dbReference>
<dbReference type="RefSeq" id="WP_187422886.1">
    <property type="nucleotide sequence ID" value="NZ_CP060637.1"/>
</dbReference>
<reference evidence="2 3" key="1">
    <citation type="submission" date="2020-08" db="EMBL/GenBank/DDBJ databases">
        <authorList>
            <person name="Liu C."/>
            <person name="Sun Q."/>
        </authorList>
    </citation>
    <scope>NUCLEOTIDE SEQUENCE [LARGE SCALE GENOMIC DNA]</scope>
    <source>
        <strain evidence="2 3">NSJ-57</strain>
    </source>
</reference>
<feature type="transmembrane region" description="Helical" evidence="1">
    <location>
        <begin position="221"/>
        <end position="238"/>
    </location>
</feature>
<name>A0A7G9GWQ2_9FUSO</name>
<feature type="transmembrane region" description="Helical" evidence="1">
    <location>
        <begin position="182"/>
        <end position="201"/>
    </location>
</feature>
<feature type="transmembrane region" description="Helical" evidence="1">
    <location>
        <begin position="155"/>
        <end position="176"/>
    </location>
</feature>
<keyword evidence="1" id="KW-0472">Membrane</keyword>
<dbReference type="AlphaFoldDB" id="A0A7G9GWQ2"/>
<keyword evidence="1" id="KW-0812">Transmembrane</keyword>
<dbReference type="GO" id="GO:0005886">
    <property type="term" value="C:plasma membrane"/>
    <property type="evidence" value="ECO:0007669"/>
    <property type="project" value="UniProtKB-SubCell"/>
</dbReference>
<organism evidence="2 3">
    <name type="scientific">Fusobacterium hominis</name>
    <dbReference type="NCBI Taxonomy" id="2764326"/>
    <lineage>
        <taxon>Bacteria</taxon>
        <taxon>Fusobacteriati</taxon>
        <taxon>Fusobacteriota</taxon>
        <taxon>Fusobacteriia</taxon>
        <taxon>Fusobacteriales</taxon>
        <taxon>Fusobacteriaceae</taxon>
        <taxon>Fusobacterium</taxon>
    </lineage>
</organism>
<dbReference type="GO" id="GO:0046583">
    <property type="term" value="F:monoatomic cation efflux transmembrane transporter activity"/>
    <property type="evidence" value="ECO:0007669"/>
    <property type="project" value="TreeGrafter"/>
</dbReference>
<keyword evidence="1" id="KW-1133">Transmembrane helix</keyword>
<keyword evidence="3" id="KW-1185">Reference proteome</keyword>
<evidence type="ECO:0000313" key="3">
    <source>
        <dbReference type="Proteomes" id="UP000515913"/>
    </source>
</evidence>
<evidence type="ECO:0008006" key="4">
    <source>
        <dbReference type="Google" id="ProtNLM"/>
    </source>
</evidence>
<gene>
    <name evidence="2" type="ORF">H9Q81_10050</name>
</gene>
<sequence>MKKKFTFLLLMIMVIILFLFNRQLFFSLQQFQLKIMKQLVFSIKKNDIFFWSLLIFTYGLIHSIGPGHGKTFLLTMNMKHKKTTLIFYSALIAYTQGIISFIIIYIIFGQSKTFNAIYMKYLDDFGKHVYGFTLVLLAIFNILNEFTERKIKDKFFILGVFFPCSGVLSLLLALTILGHQEYLLPGAFIMSTGMFCTLSLFSLTIDKIQIKKEHEKKINKILFSYYICILLVGIYVISR</sequence>
<feature type="transmembrane region" description="Helical" evidence="1">
    <location>
        <begin position="7"/>
        <end position="28"/>
    </location>
</feature>
<dbReference type="EMBL" id="CP060637">
    <property type="protein sequence ID" value="QNM15234.1"/>
    <property type="molecule type" value="Genomic_DNA"/>
</dbReference>
<dbReference type="Proteomes" id="UP000515913">
    <property type="component" value="Chromosome"/>
</dbReference>
<dbReference type="KEGG" id="fho:H9Q81_10050"/>
<dbReference type="GO" id="GO:0006824">
    <property type="term" value="P:cobalt ion transport"/>
    <property type="evidence" value="ECO:0007669"/>
    <property type="project" value="UniProtKB-KW"/>
</dbReference>
<protein>
    <recommendedName>
        <fullName evidence="4">Nickel/cobalt efflux system</fullName>
    </recommendedName>
</protein>
<feature type="transmembrane region" description="Helical" evidence="1">
    <location>
        <begin position="48"/>
        <end position="65"/>
    </location>
</feature>
<evidence type="ECO:0000256" key="1">
    <source>
        <dbReference type="SAM" id="Phobius"/>
    </source>
</evidence>
<dbReference type="PANTHER" id="PTHR40659:SF1">
    <property type="entry name" value="NICKEL_COBALT EFFLUX SYSTEM RCNA"/>
    <property type="match status" value="1"/>
</dbReference>
<feature type="transmembrane region" description="Helical" evidence="1">
    <location>
        <begin position="128"/>
        <end position="143"/>
    </location>
</feature>